<name>A0A2J6S3K7_HYAVF</name>
<organism evidence="2 3">
    <name type="scientific">Hyaloscypha variabilis (strain UAMH 11265 / GT02V1 / F)</name>
    <name type="common">Meliniomyces variabilis</name>
    <dbReference type="NCBI Taxonomy" id="1149755"/>
    <lineage>
        <taxon>Eukaryota</taxon>
        <taxon>Fungi</taxon>
        <taxon>Dikarya</taxon>
        <taxon>Ascomycota</taxon>
        <taxon>Pezizomycotina</taxon>
        <taxon>Leotiomycetes</taxon>
        <taxon>Helotiales</taxon>
        <taxon>Hyaloscyphaceae</taxon>
        <taxon>Hyaloscypha</taxon>
        <taxon>Hyaloscypha variabilis</taxon>
    </lineage>
</organism>
<feature type="region of interest" description="Disordered" evidence="1">
    <location>
        <begin position="117"/>
        <end position="138"/>
    </location>
</feature>
<reference evidence="2 3" key="1">
    <citation type="submission" date="2016-04" db="EMBL/GenBank/DDBJ databases">
        <title>A degradative enzymes factory behind the ericoid mycorrhizal symbiosis.</title>
        <authorList>
            <consortium name="DOE Joint Genome Institute"/>
            <person name="Martino E."/>
            <person name="Morin E."/>
            <person name="Grelet G."/>
            <person name="Kuo A."/>
            <person name="Kohler A."/>
            <person name="Daghino S."/>
            <person name="Barry K."/>
            <person name="Choi C."/>
            <person name="Cichocki N."/>
            <person name="Clum A."/>
            <person name="Copeland A."/>
            <person name="Hainaut M."/>
            <person name="Haridas S."/>
            <person name="Labutti K."/>
            <person name="Lindquist E."/>
            <person name="Lipzen A."/>
            <person name="Khouja H.-R."/>
            <person name="Murat C."/>
            <person name="Ohm R."/>
            <person name="Olson A."/>
            <person name="Spatafora J."/>
            <person name="Veneault-Fourrey C."/>
            <person name="Henrissat B."/>
            <person name="Grigoriev I."/>
            <person name="Martin F."/>
            <person name="Perotto S."/>
        </authorList>
    </citation>
    <scope>NUCLEOTIDE SEQUENCE [LARGE SCALE GENOMIC DNA]</scope>
    <source>
        <strain evidence="2 3">F</strain>
    </source>
</reference>
<evidence type="ECO:0000313" key="2">
    <source>
        <dbReference type="EMBL" id="PMD45359.1"/>
    </source>
</evidence>
<gene>
    <name evidence="2" type="ORF">L207DRAFT_254858</name>
</gene>
<dbReference type="Proteomes" id="UP000235786">
    <property type="component" value="Unassembled WGS sequence"/>
</dbReference>
<sequence length="175" mass="18622">MKAASRSFLVIGGGIAGSLLGPEGAVFTAIAVGSVFDANFSAVEKSPQGVWDLMNNHSVRSVFDAIWRWHDGHGRLKSRDVGKIALRLASQYVKENYKLLTTLQIERNRTGVIEDAGRKSTAASRGNKGGVPSTVVSRCGSEVGRPKAITLDQGNDSSVQLLEPAARTTEAQAMP</sequence>
<proteinExistence type="predicted"/>
<keyword evidence="3" id="KW-1185">Reference proteome</keyword>
<evidence type="ECO:0000256" key="1">
    <source>
        <dbReference type="SAM" id="MobiDB-lite"/>
    </source>
</evidence>
<evidence type="ECO:0000313" key="3">
    <source>
        <dbReference type="Proteomes" id="UP000235786"/>
    </source>
</evidence>
<protein>
    <submittedName>
        <fullName evidence="2">Uncharacterized protein</fullName>
    </submittedName>
</protein>
<accession>A0A2J6S3K7</accession>
<dbReference type="EMBL" id="KZ613940">
    <property type="protein sequence ID" value="PMD45359.1"/>
    <property type="molecule type" value="Genomic_DNA"/>
</dbReference>
<dbReference type="AlphaFoldDB" id="A0A2J6S3K7"/>